<dbReference type="RefSeq" id="WP_244526390.1">
    <property type="nucleotide sequence ID" value="NZ_FQYO01000006.1"/>
</dbReference>
<reference evidence="7 8" key="1">
    <citation type="submission" date="2016-11" db="EMBL/GenBank/DDBJ databases">
        <authorList>
            <person name="Jaros S."/>
            <person name="Januszkiewicz K."/>
            <person name="Wedrychowicz H."/>
        </authorList>
    </citation>
    <scope>NUCLEOTIDE SEQUENCE [LARGE SCALE GENOMIC DNA]</scope>
    <source>
        <strain evidence="7 8">DSM 100565</strain>
    </source>
</reference>
<evidence type="ECO:0000313" key="8">
    <source>
        <dbReference type="Proteomes" id="UP000184292"/>
    </source>
</evidence>
<evidence type="ECO:0000256" key="4">
    <source>
        <dbReference type="ARBA" id="ARBA00023098"/>
    </source>
</evidence>
<dbReference type="EMBL" id="FQYO01000006">
    <property type="protein sequence ID" value="SHJ22073.1"/>
    <property type="molecule type" value="Genomic_DNA"/>
</dbReference>
<dbReference type="PANTHER" id="PTHR10434:SF64">
    <property type="entry name" value="1-ACYL-SN-GLYCEROL-3-PHOSPHATE ACYLTRANSFERASE-RELATED"/>
    <property type="match status" value="1"/>
</dbReference>
<keyword evidence="8" id="KW-1185">Reference proteome</keyword>
<dbReference type="InterPro" id="IPR002123">
    <property type="entry name" value="Plipid/glycerol_acylTrfase"/>
</dbReference>
<dbReference type="GO" id="GO:0006654">
    <property type="term" value="P:phosphatidic acid biosynthetic process"/>
    <property type="evidence" value="ECO:0007669"/>
    <property type="project" value="TreeGrafter"/>
</dbReference>
<keyword evidence="4" id="KW-0443">Lipid metabolism</keyword>
<feature type="domain" description="Phospholipid/glycerol acyltransferase" evidence="6">
    <location>
        <begin position="60"/>
        <end position="169"/>
    </location>
</feature>
<dbReference type="Pfam" id="PF01553">
    <property type="entry name" value="Acyltransferase"/>
    <property type="match status" value="1"/>
</dbReference>
<proteinExistence type="predicted"/>
<evidence type="ECO:0000256" key="1">
    <source>
        <dbReference type="ARBA" id="ARBA00005189"/>
    </source>
</evidence>
<evidence type="ECO:0000256" key="3">
    <source>
        <dbReference type="ARBA" id="ARBA00022679"/>
    </source>
</evidence>
<dbReference type="PANTHER" id="PTHR10434">
    <property type="entry name" value="1-ACYL-SN-GLYCEROL-3-PHOSPHATE ACYLTRANSFERASE"/>
    <property type="match status" value="1"/>
</dbReference>
<dbReference type="STRING" id="1447782.SAMN05444417_3250"/>
<keyword evidence="5 7" id="KW-0012">Acyltransferase</keyword>
<dbReference type="AlphaFoldDB" id="A0A1M6HIQ9"/>
<comment type="pathway">
    <text evidence="1">Lipid metabolism.</text>
</comment>
<name>A0A1M6HIQ9_9RHOB</name>
<dbReference type="GO" id="GO:0003841">
    <property type="term" value="F:1-acylglycerol-3-phosphate O-acyltransferase activity"/>
    <property type="evidence" value="ECO:0007669"/>
    <property type="project" value="TreeGrafter"/>
</dbReference>
<organism evidence="7 8">
    <name type="scientific">Wenxinia saemankumensis</name>
    <dbReference type="NCBI Taxonomy" id="1447782"/>
    <lineage>
        <taxon>Bacteria</taxon>
        <taxon>Pseudomonadati</taxon>
        <taxon>Pseudomonadota</taxon>
        <taxon>Alphaproteobacteria</taxon>
        <taxon>Rhodobacterales</taxon>
        <taxon>Roseobacteraceae</taxon>
        <taxon>Wenxinia</taxon>
    </lineage>
</organism>
<protein>
    <submittedName>
        <fullName evidence="7">Lyso-ornithine lipid acyltransferase</fullName>
    </submittedName>
</protein>
<dbReference type="Proteomes" id="UP000184292">
    <property type="component" value="Unassembled WGS sequence"/>
</dbReference>
<sequence length="237" mass="24988">MVALLLGGLALTLALRPVERLCHGAGRPWTGRLTCGVCRGALRIIGLPVAVSGAPMADRGPLVANHASWLDILVLNAPAPIVFVSKAEVAGWPGIGWLARATGTVFIRRVRREAAGQVALLRARAAEGQRLLFFPEGTSSDGRRVLPFRTALLAAFDDVPVQPVTVAYRAPAGARADFYGWWGEMALGPSLLSVLSAPRQGAVRVTYHAPVPPGADRKVRARALEDAVRSGLDGAPS</sequence>
<dbReference type="SMART" id="SM00563">
    <property type="entry name" value="PlsC"/>
    <property type="match status" value="1"/>
</dbReference>
<accession>A0A1M6HIQ9</accession>
<gene>
    <name evidence="7" type="ORF">SAMN05444417_3250</name>
</gene>
<dbReference type="SUPFAM" id="SSF69593">
    <property type="entry name" value="Glycerol-3-phosphate (1)-acyltransferase"/>
    <property type="match status" value="1"/>
</dbReference>
<evidence type="ECO:0000259" key="6">
    <source>
        <dbReference type="SMART" id="SM00563"/>
    </source>
</evidence>
<keyword evidence="2" id="KW-0444">Lipid biosynthesis</keyword>
<evidence type="ECO:0000313" key="7">
    <source>
        <dbReference type="EMBL" id="SHJ22073.1"/>
    </source>
</evidence>
<evidence type="ECO:0000256" key="2">
    <source>
        <dbReference type="ARBA" id="ARBA00022516"/>
    </source>
</evidence>
<dbReference type="CDD" id="cd07989">
    <property type="entry name" value="LPLAT_AGPAT-like"/>
    <property type="match status" value="1"/>
</dbReference>
<keyword evidence="3 7" id="KW-0808">Transferase</keyword>
<evidence type="ECO:0000256" key="5">
    <source>
        <dbReference type="ARBA" id="ARBA00023315"/>
    </source>
</evidence>